<dbReference type="InterPro" id="IPR029347">
    <property type="entry name" value="Raptor_N"/>
</dbReference>
<dbReference type="PANTHER" id="PTHR12848:SF16">
    <property type="entry name" value="REGULATORY-ASSOCIATED PROTEIN OF MTOR"/>
    <property type="match status" value="1"/>
</dbReference>
<keyword evidence="2" id="KW-0677">Repeat</keyword>
<keyword evidence="1" id="KW-0853">WD repeat</keyword>
<evidence type="ECO:0000256" key="2">
    <source>
        <dbReference type="ARBA" id="ARBA00022737"/>
    </source>
</evidence>
<sequence length="254" mass="27829">MNYRILSNSETQSLFTDGSWVDDLDDELNWPCHVAFGARHFTEEIEGAALYVEKYYKEKIKTLTVALVICLNIDIDPPDVQKIPPFCRVEAWFDPTDANSLRALETIGKNLQKFTKYIPLSLYDLQRWLGAPSVYVFDCQNAGRVIRMYENFCHRRLNEHTMEAAAVAAAAQRQQHHQAEPDTSHLATAHGDVAAATNAVPRADPIPTTTAAAAAGGTTTITTTAGRPNANGDGTKAPPPTGVPTAVHTQVKLV</sequence>
<organism evidence="5 6">
    <name type="scientific">Fasciola gigantica</name>
    <name type="common">Giant liver fluke</name>
    <dbReference type="NCBI Taxonomy" id="46835"/>
    <lineage>
        <taxon>Eukaryota</taxon>
        <taxon>Metazoa</taxon>
        <taxon>Spiralia</taxon>
        <taxon>Lophotrochozoa</taxon>
        <taxon>Platyhelminthes</taxon>
        <taxon>Trematoda</taxon>
        <taxon>Digenea</taxon>
        <taxon>Plagiorchiida</taxon>
        <taxon>Echinostomata</taxon>
        <taxon>Echinostomatoidea</taxon>
        <taxon>Fasciolidae</taxon>
        <taxon>Fasciola</taxon>
    </lineage>
</organism>
<proteinExistence type="predicted"/>
<reference evidence="5 6" key="1">
    <citation type="submission" date="2019-04" db="EMBL/GenBank/DDBJ databases">
        <title>Annotation for the trematode Fasciola gigantica.</title>
        <authorList>
            <person name="Choi Y.-J."/>
        </authorList>
    </citation>
    <scope>NUCLEOTIDE SEQUENCE [LARGE SCALE GENOMIC DNA]</scope>
    <source>
        <strain evidence="5">Uganda_cow_1</strain>
    </source>
</reference>
<feature type="region of interest" description="Disordered" evidence="3">
    <location>
        <begin position="198"/>
        <end position="254"/>
    </location>
</feature>
<dbReference type="SMART" id="SM01302">
    <property type="entry name" value="Raptor_N"/>
    <property type="match status" value="1"/>
</dbReference>
<evidence type="ECO:0000313" key="5">
    <source>
        <dbReference type="EMBL" id="TPP57435.1"/>
    </source>
</evidence>
<dbReference type="EMBL" id="SUNJ01013216">
    <property type="protein sequence ID" value="TPP57435.1"/>
    <property type="molecule type" value="Genomic_DNA"/>
</dbReference>
<name>A0A504YB27_FASGI</name>
<dbReference type="PRINTS" id="PR01547">
    <property type="entry name" value="YEAST176DUF"/>
</dbReference>
<dbReference type="GO" id="GO:0030674">
    <property type="term" value="F:protein-macromolecule adaptor activity"/>
    <property type="evidence" value="ECO:0007669"/>
    <property type="project" value="TreeGrafter"/>
</dbReference>
<protein>
    <submittedName>
        <fullName evidence="5">Regulatory associated protein of mTOR</fullName>
    </submittedName>
</protein>
<dbReference type="Pfam" id="PF14538">
    <property type="entry name" value="Raptor_N"/>
    <property type="match status" value="1"/>
</dbReference>
<keyword evidence="6" id="KW-1185">Reference proteome</keyword>
<dbReference type="GO" id="GO:0071230">
    <property type="term" value="P:cellular response to amino acid stimulus"/>
    <property type="evidence" value="ECO:0007669"/>
    <property type="project" value="TreeGrafter"/>
</dbReference>
<dbReference type="GO" id="GO:0009267">
    <property type="term" value="P:cellular response to starvation"/>
    <property type="evidence" value="ECO:0007669"/>
    <property type="project" value="TreeGrafter"/>
</dbReference>
<evidence type="ECO:0000313" key="6">
    <source>
        <dbReference type="Proteomes" id="UP000316759"/>
    </source>
</evidence>
<dbReference type="GO" id="GO:0010506">
    <property type="term" value="P:regulation of autophagy"/>
    <property type="evidence" value="ECO:0007669"/>
    <property type="project" value="TreeGrafter"/>
</dbReference>
<evidence type="ECO:0000256" key="1">
    <source>
        <dbReference type="ARBA" id="ARBA00022574"/>
    </source>
</evidence>
<dbReference type="GO" id="GO:0005737">
    <property type="term" value="C:cytoplasm"/>
    <property type="evidence" value="ECO:0007669"/>
    <property type="project" value="TreeGrafter"/>
</dbReference>
<dbReference type="AlphaFoldDB" id="A0A504YB27"/>
<accession>A0A504YB27</accession>
<dbReference type="OrthoDB" id="10262360at2759"/>
<dbReference type="GO" id="GO:0031931">
    <property type="term" value="C:TORC1 complex"/>
    <property type="evidence" value="ECO:0007669"/>
    <property type="project" value="InterPro"/>
</dbReference>
<dbReference type="STRING" id="46835.A0A504YB27"/>
<comment type="caution">
    <text evidence="5">The sequence shown here is derived from an EMBL/GenBank/DDBJ whole genome shotgun (WGS) entry which is preliminary data.</text>
</comment>
<evidence type="ECO:0000259" key="4">
    <source>
        <dbReference type="SMART" id="SM01302"/>
    </source>
</evidence>
<dbReference type="InterPro" id="IPR004083">
    <property type="entry name" value="Raptor"/>
</dbReference>
<dbReference type="GO" id="GO:0031929">
    <property type="term" value="P:TOR signaling"/>
    <property type="evidence" value="ECO:0007669"/>
    <property type="project" value="InterPro"/>
</dbReference>
<gene>
    <name evidence="5" type="ORF">FGIG_01466</name>
</gene>
<dbReference type="GO" id="GO:0030307">
    <property type="term" value="P:positive regulation of cell growth"/>
    <property type="evidence" value="ECO:0007669"/>
    <property type="project" value="TreeGrafter"/>
</dbReference>
<feature type="domain" description="Raptor N-terminal CASPase-like" evidence="4">
    <location>
        <begin position="59"/>
        <end position="150"/>
    </location>
</feature>
<dbReference type="Proteomes" id="UP000316759">
    <property type="component" value="Unassembled WGS sequence"/>
</dbReference>
<feature type="compositionally biased region" description="Low complexity" evidence="3">
    <location>
        <begin position="208"/>
        <end position="226"/>
    </location>
</feature>
<evidence type="ECO:0000256" key="3">
    <source>
        <dbReference type="SAM" id="MobiDB-lite"/>
    </source>
</evidence>
<dbReference type="PANTHER" id="PTHR12848">
    <property type="entry name" value="REGULATORY-ASSOCIATED PROTEIN OF MTOR"/>
    <property type="match status" value="1"/>
</dbReference>